<feature type="transmembrane region" description="Helical" evidence="7">
    <location>
        <begin position="174"/>
        <end position="195"/>
    </location>
</feature>
<comment type="caution">
    <text evidence="9">The sequence shown here is derived from an EMBL/GenBank/DDBJ whole genome shotgun (WGS) entry which is preliminary data.</text>
</comment>
<evidence type="ECO:0000256" key="5">
    <source>
        <dbReference type="ARBA" id="ARBA00022989"/>
    </source>
</evidence>
<dbReference type="eggNOG" id="COG0705">
    <property type="taxonomic scope" value="Bacteria"/>
</dbReference>
<gene>
    <name evidence="10" type="ORF">AJ85_11185</name>
    <name evidence="9" type="ORF">BALCAV_0217660</name>
</gene>
<dbReference type="Pfam" id="PF01694">
    <property type="entry name" value="Rhomboid"/>
    <property type="match status" value="1"/>
</dbReference>
<evidence type="ECO:0000313" key="10">
    <source>
        <dbReference type="EMBL" id="THG92316.1"/>
    </source>
</evidence>
<dbReference type="EMBL" id="ALPT02000073">
    <property type="protein sequence ID" value="KGA96221.1"/>
    <property type="molecule type" value="Genomic_DNA"/>
</dbReference>
<evidence type="ECO:0000313" key="12">
    <source>
        <dbReference type="Proteomes" id="UP000297014"/>
    </source>
</evidence>
<dbReference type="GO" id="GO:0016020">
    <property type="term" value="C:membrane"/>
    <property type="evidence" value="ECO:0007669"/>
    <property type="project" value="UniProtKB-SubCell"/>
</dbReference>
<feature type="transmembrane region" description="Helical" evidence="7">
    <location>
        <begin position="230"/>
        <end position="248"/>
    </location>
</feature>
<evidence type="ECO:0000259" key="8">
    <source>
        <dbReference type="Pfam" id="PF01694"/>
    </source>
</evidence>
<dbReference type="GO" id="GO:0004252">
    <property type="term" value="F:serine-type endopeptidase activity"/>
    <property type="evidence" value="ECO:0007669"/>
    <property type="project" value="InterPro"/>
</dbReference>
<dbReference type="SUPFAM" id="SSF144091">
    <property type="entry name" value="Rhomboid-like"/>
    <property type="match status" value="1"/>
</dbReference>
<feature type="domain" description="Peptidase S54 rhomboid" evidence="8">
    <location>
        <begin position="55"/>
        <end position="191"/>
    </location>
</feature>
<dbReference type="PANTHER" id="PTHR43731:SF14">
    <property type="entry name" value="PRESENILIN-ASSOCIATED RHOMBOID-LIKE PROTEIN, MITOCHONDRIAL"/>
    <property type="match status" value="1"/>
</dbReference>
<dbReference type="Proteomes" id="UP000002754">
    <property type="component" value="Unassembled WGS sequence"/>
</dbReference>
<organism evidence="9 11">
    <name type="scientific">Alkalihalobacillus alcalophilus ATCC 27647 = CGMCC 1.3604</name>
    <dbReference type="NCBI Taxonomy" id="1218173"/>
    <lineage>
        <taxon>Bacteria</taxon>
        <taxon>Bacillati</taxon>
        <taxon>Bacillota</taxon>
        <taxon>Bacilli</taxon>
        <taxon>Bacillales</taxon>
        <taxon>Bacillaceae</taxon>
        <taxon>Alkalihalobacillus</taxon>
    </lineage>
</organism>
<dbReference type="OrthoDB" id="9813074at2"/>
<feature type="transmembrane region" description="Helical" evidence="7">
    <location>
        <begin position="12"/>
        <end position="32"/>
    </location>
</feature>
<dbReference type="InterPro" id="IPR035952">
    <property type="entry name" value="Rhomboid-like_sf"/>
</dbReference>
<comment type="similarity">
    <text evidence="2">Belongs to the peptidase S54 family.</text>
</comment>
<dbReference type="InterPro" id="IPR022764">
    <property type="entry name" value="Peptidase_S54_rhomboid_dom"/>
</dbReference>
<sequence length="249" mass="28658">MFIRTENFETFRMYYPVITILVAIHVLIFFWINLLPGGEWIYYHGVGLNLAVHNGDYWRLVTPIFMHVGFMHVIFNSVSLILFGPPLEQMLGKFRFILLYLSSGIIANIATYYVGGLDYYAHLGASGAIFGLFGAYFYIVLNRKDLIDQTSSQMIMTILVIGLVMTFVNPNINIYAHIFGAIGGALMIPLILIGVKPYQRYQTYTDPNEVSFNPNRWQKKSFRRFKFGKIFWVVLGVLVLLGIISRFFF</sequence>
<protein>
    <submittedName>
        <fullName evidence="9">Peptidase S54</fullName>
    </submittedName>
    <submittedName>
        <fullName evidence="10">S54 family peptidase</fullName>
    </submittedName>
</protein>
<name>A0A094WHF5_ALKAL</name>
<feature type="transmembrane region" description="Helical" evidence="7">
    <location>
        <begin position="120"/>
        <end position="139"/>
    </location>
</feature>
<dbReference type="PANTHER" id="PTHR43731">
    <property type="entry name" value="RHOMBOID PROTEASE"/>
    <property type="match status" value="1"/>
</dbReference>
<evidence type="ECO:0000256" key="4">
    <source>
        <dbReference type="ARBA" id="ARBA00022801"/>
    </source>
</evidence>
<proteinExistence type="inferred from homology"/>
<evidence type="ECO:0000256" key="2">
    <source>
        <dbReference type="ARBA" id="ARBA00009045"/>
    </source>
</evidence>
<reference evidence="9 11" key="1">
    <citation type="journal article" date="2014" name="Genome Announc.">
        <title>Draft Genome Sequence of Bacillus alcalophilus AV1934, a Classic Alkaliphile Isolated from Human Feces in 1934.</title>
        <authorList>
            <person name="Attie O."/>
            <person name="Jayaprakash A."/>
            <person name="Shah H."/>
            <person name="Paulsen I.T."/>
            <person name="Morino M."/>
            <person name="Takahashi Y."/>
            <person name="Narumi I."/>
            <person name="Sachidanandam R."/>
            <person name="Satoh K."/>
            <person name="Ito M."/>
            <person name="Krulwich T.A."/>
        </authorList>
    </citation>
    <scope>NUCLEOTIDE SEQUENCE [LARGE SCALE GENOMIC DNA]</scope>
    <source>
        <strain evidence="9 11">AV1934</strain>
    </source>
</reference>
<evidence type="ECO:0000313" key="11">
    <source>
        <dbReference type="Proteomes" id="UP000002754"/>
    </source>
</evidence>
<dbReference type="EMBL" id="JALP01000005">
    <property type="protein sequence ID" value="THG92316.1"/>
    <property type="molecule type" value="Genomic_DNA"/>
</dbReference>
<evidence type="ECO:0000256" key="3">
    <source>
        <dbReference type="ARBA" id="ARBA00022692"/>
    </source>
</evidence>
<keyword evidence="4" id="KW-0378">Hydrolase</keyword>
<reference evidence="10 12" key="2">
    <citation type="submission" date="2014-01" db="EMBL/GenBank/DDBJ databases">
        <title>Draft genome sequencing of Bacillus alcalophilus CGMCC 1.3604.</title>
        <authorList>
            <person name="Yang J."/>
            <person name="Diao L."/>
            <person name="Yang S."/>
        </authorList>
    </citation>
    <scope>NUCLEOTIDE SEQUENCE [LARGE SCALE GENOMIC DNA]</scope>
    <source>
        <strain evidence="10 12">CGMCC 1.3604</strain>
    </source>
</reference>
<feature type="transmembrane region" description="Helical" evidence="7">
    <location>
        <begin position="96"/>
        <end position="114"/>
    </location>
</feature>
<feature type="transmembrane region" description="Helical" evidence="7">
    <location>
        <begin position="64"/>
        <end position="84"/>
    </location>
</feature>
<comment type="subcellular location">
    <subcellularLocation>
        <location evidence="1">Membrane</location>
        <topology evidence="1">Multi-pass membrane protein</topology>
    </subcellularLocation>
</comment>
<dbReference type="RefSeq" id="WP_004427163.1">
    <property type="nucleotide sequence ID" value="NZ_ALPT02000073.1"/>
</dbReference>
<keyword evidence="3 7" id="KW-0812">Transmembrane</keyword>
<accession>A0A094WHF5</accession>
<feature type="transmembrane region" description="Helical" evidence="7">
    <location>
        <begin position="151"/>
        <end position="168"/>
    </location>
</feature>
<dbReference type="Gene3D" id="1.20.1540.10">
    <property type="entry name" value="Rhomboid-like"/>
    <property type="match status" value="1"/>
</dbReference>
<dbReference type="STRING" id="1218173.BALCAV_0217660"/>
<dbReference type="Proteomes" id="UP000297014">
    <property type="component" value="Unassembled WGS sequence"/>
</dbReference>
<evidence type="ECO:0000313" key="9">
    <source>
        <dbReference type="EMBL" id="KGA96221.1"/>
    </source>
</evidence>
<dbReference type="InterPro" id="IPR050925">
    <property type="entry name" value="Rhomboid_protease_S54"/>
</dbReference>
<keyword evidence="6 7" id="KW-0472">Membrane</keyword>
<evidence type="ECO:0000256" key="7">
    <source>
        <dbReference type="SAM" id="Phobius"/>
    </source>
</evidence>
<evidence type="ECO:0000256" key="1">
    <source>
        <dbReference type="ARBA" id="ARBA00004141"/>
    </source>
</evidence>
<keyword evidence="5 7" id="KW-1133">Transmembrane helix</keyword>
<evidence type="ECO:0000256" key="6">
    <source>
        <dbReference type="ARBA" id="ARBA00023136"/>
    </source>
</evidence>
<keyword evidence="11" id="KW-1185">Reference proteome</keyword>
<dbReference type="AlphaFoldDB" id="A0A094WHF5"/>